<dbReference type="PANTHER" id="PTHR43031">
    <property type="entry name" value="FAD-DEPENDENT OXIDOREDUCTASE"/>
    <property type="match status" value="1"/>
</dbReference>
<comment type="caution">
    <text evidence="2">The sequence shown here is derived from an EMBL/GenBank/DDBJ whole genome shotgun (WGS) entry which is preliminary data.</text>
</comment>
<evidence type="ECO:0000313" key="2">
    <source>
        <dbReference type="EMBL" id="MDR6767029.1"/>
    </source>
</evidence>
<evidence type="ECO:0000313" key="4">
    <source>
        <dbReference type="Proteomes" id="UP001249076"/>
    </source>
</evidence>
<dbReference type="Proteomes" id="UP001253458">
    <property type="component" value="Unassembled WGS sequence"/>
</dbReference>
<dbReference type="EMBL" id="JAVDTS010000004">
    <property type="protein sequence ID" value="MDR6838255.1"/>
    <property type="molecule type" value="Genomic_DNA"/>
</dbReference>
<dbReference type="Pfam" id="PF00581">
    <property type="entry name" value="Rhodanese"/>
    <property type="match status" value="1"/>
</dbReference>
<dbReference type="EMBL" id="JAVDTL010000003">
    <property type="protein sequence ID" value="MDR6767029.1"/>
    <property type="molecule type" value="Genomic_DNA"/>
</dbReference>
<organism evidence="2 5">
    <name type="scientific">Acidovorax delafieldii</name>
    <name type="common">Pseudomonas delafieldii</name>
    <dbReference type="NCBI Taxonomy" id="47920"/>
    <lineage>
        <taxon>Bacteria</taxon>
        <taxon>Pseudomonadati</taxon>
        <taxon>Pseudomonadota</taxon>
        <taxon>Betaproteobacteria</taxon>
        <taxon>Burkholderiales</taxon>
        <taxon>Comamonadaceae</taxon>
        <taxon>Acidovorax</taxon>
    </lineage>
</organism>
<dbReference type="PANTHER" id="PTHR43031:SF17">
    <property type="entry name" value="SULFURTRANSFERASE YTWF-RELATED"/>
    <property type="match status" value="1"/>
</dbReference>
<dbReference type="PROSITE" id="PS50206">
    <property type="entry name" value="RHODANESE_3"/>
    <property type="match status" value="1"/>
</dbReference>
<dbReference type="RefSeq" id="WP_015014056.1">
    <property type="nucleotide sequence ID" value="NZ_JAVDTL010000003.1"/>
</dbReference>
<feature type="domain" description="Rhodanese" evidence="1">
    <location>
        <begin position="19"/>
        <end position="111"/>
    </location>
</feature>
<evidence type="ECO:0000259" key="1">
    <source>
        <dbReference type="PROSITE" id="PS50206"/>
    </source>
</evidence>
<dbReference type="InterPro" id="IPR001763">
    <property type="entry name" value="Rhodanese-like_dom"/>
</dbReference>
<evidence type="ECO:0000313" key="5">
    <source>
        <dbReference type="Proteomes" id="UP001253458"/>
    </source>
</evidence>
<evidence type="ECO:0000313" key="3">
    <source>
        <dbReference type="EMBL" id="MDR6838255.1"/>
    </source>
</evidence>
<dbReference type="InterPro" id="IPR036873">
    <property type="entry name" value="Rhodanese-like_dom_sf"/>
</dbReference>
<keyword evidence="4" id="KW-1185">Reference proteome</keyword>
<gene>
    <name evidence="2" type="ORF">J2W88_002304</name>
    <name evidence="3" type="ORF">J2W93_003096</name>
</gene>
<dbReference type="Gene3D" id="3.40.250.10">
    <property type="entry name" value="Rhodanese-like domain"/>
    <property type="match status" value="1"/>
</dbReference>
<dbReference type="SUPFAM" id="SSF52821">
    <property type="entry name" value="Rhodanese/Cell cycle control phosphatase"/>
    <property type="match status" value="1"/>
</dbReference>
<accession>A0AAJ2BRH9</accession>
<protein>
    <submittedName>
        <fullName evidence="2">Rhodanese-related sulfurtransferase</fullName>
    </submittedName>
</protein>
<dbReference type="Proteomes" id="UP001249076">
    <property type="component" value="Unassembled WGS sequence"/>
</dbReference>
<proteinExistence type="predicted"/>
<reference evidence="2 4" key="1">
    <citation type="submission" date="2023-07" db="EMBL/GenBank/DDBJ databases">
        <title>Sorghum-associated microbial communities from plants grown in Nebraska, USA.</title>
        <authorList>
            <person name="Schachtman D."/>
        </authorList>
    </citation>
    <scope>NUCLEOTIDE SEQUENCE</scope>
    <source>
        <strain evidence="3 4">BE105</strain>
        <strain evidence="2">BE69</strain>
    </source>
</reference>
<sequence>MIDHVRPAQLSAWFASAPEGSRPLVLDVREPWELQTASVRADGFELVAIPMGELPARLAELDPARPIACLCHHGARSLRVASFLQHHGFEHLANITGGIDAWSHESDPAVPRY</sequence>
<dbReference type="AlphaFoldDB" id="A0AAJ2BRH9"/>
<dbReference type="SMART" id="SM00450">
    <property type="entry name" value="RHOD"/>
    <property type="match status" value="1"/>
</dbReference>
<name>A0AAJ2BRH9_ACIDE</name>
<dbReference type="InterPro" id="IPR050229">
    <property type="entry name" value="GlpE_sulfurtransferase"/>
</dbReference>